<evidence type="ECO:0000313" key="2">
    <source>
        <dbReference type="Proteomes" id="UP000536604"/>
    </source>
</evidence>
<dbReference type="SUPFAM" id="SSF160424">
    <property type="entry name" value="BH3703-like"/>
    <property type="match status" value="1"/>
</dbReference>
<name>A0A841ISZ0_9ACTN</name>
<sequence>MNRGHLAPREQQELLTKLGMELLPAASDDWETVTYTLCALIGQLSERLEEVRQDGTTSRKHAPLGVIDLVKELRAGMYREGRGTWYSLTYTISRPGSFKADYDYDSRPGFTFYPEASAFAADLEFFPRNDEHIPDWLQEHLDEARRSGEDS</sequence>
<gene>
    <name evidence="1" type="ORF">FHS13_003762</name>
</gene>
<comment type="caution">
    <text evidence="1">The sequence shown here is derived from an EMBL/GenBank/DDBJ whole genome shotgun (WGS) entry which is preliminary data.</text>
</comment>
<keyword evidence="2" id="KW-1185">Reference proteome</keyword>
<dbReference type="AlphaFoldDB" id="A0A841ISZ0"/>
<dbReference type="RefSeq" id="WP_184293234.1">
    <property type="nucleotide sequence ID" value="NZ_JACHJO010000012.1"/>
</dbReference>
<reference evidence="1 2" key="1">
    <citation type="submission" date="2020-08" db="EMBL/GenBank/DDBJ databases">
        <title>Genomic Encyclopedia of Type Strains, Phase III (KMG-III): the genomes of soil and plant-associated and newly described type strains.</title>
        <authorList>
            <person name="Whitman W."/>
        </authorList>
    </citation>
    <scope>NUCLEOTIDE SEQUENCE [LARGE SCALE GENOMIC DNA]</scope>
    <source>
        <strain evidence="1 2">CECT 8712</strain>
    </source>
</reference>
<dbReference type="InterPro" id="IPR036170">
    <property type="entry name" value="YezG-like_sf"/>
</dbReference>
<evidence type="ECO:0000313" key="1">
    <source>
        <dbReference type="EMBL" id="MBB6121783.1"/>
    </source>
</evidence>
<protein>
    <submittedName>
        <fullName evidence="1">Uncharacterized protein</fullName>
    </submittedName>
</protein>
<dbReference type="EMBL" id="JACHJO010000012">
    <property type="protein sequence ID" value="MBB6121783.1"/>
    <property type="molecule type" value="Genomic_DNA"/>
</dbReference>
<dbReference type="InterPro" id="IPR006728">
    <property type="entry name" value="YezG-like"/>
</dbReference>
<dbReference type="Pfam" id="PF04634">
    <property type="entry name" value="YezG-like"/>
    <property type="match status" value="1"/>
</dbReference>
<proteinExistence type="predicted"/>
<organism evidence="1 2">
    <name type="scientific">Nocardiopsis algeriensis</name>
    <dbReference type="NCBI Taxonomy" id="1478215"/>
    <lineage>
        <taxon>Bacteria</taxon>
        <taxon>Bacillati</taxon>
        <taxon>Actinomycetota</taxon>
        <taxon>Actinomycetes</taxon>
        <taxon>Streptosporangiales</taxon>
        <taxon>Nocardiopsidaceae</taxon>
        <taxon>Nocardiopsis</taxon>
    </lineage>
</organism>
<dbReference type="Proteomes" id="UP000536604">
    <property type="component" value="Unassembled WGS sequence"/>
</dbReference>
<accession>A0A841ISZ0</accession>